<dbReference type="PROSITE" id="PS51184">
    <property type="entry name" value="JMJC"/>
    <property type="match status" value="1"/>
</dbReference>
<keyword evidence="8" id="KW-0560">Oxidoreductase</keyword>
<keyword evidence="9" id="KW-0408">Iron</keyword>
<keyword evidence="5" id="KW-0862">Zinc</keyword>
<gene>
    <name evidence="16" type="ORF">AMELA_G00123960</name>
</gene>
<dbReference type="GO" id="GO:0000785">
    <property type="term" value="C:chromatin"/>
    <property type="evidence" value="ECO:0007669"/>
    <property type="project" value="TreeGrafter"/>
</dbReference>
<feature type="region of interest" description="Disordered" evidence="14">
    <location>
        <begin position="887"/>
        <end position="968"/>
    </location>
</feature>
<dbReference type="GO" id="GO:0051213">
    <property type="term" value="F:dioxygenase activity"/>
    <property type="evidence" value="ECO:0007669"/>
    <property type="project" value="UniProtKB-KW"/>
</dbReference>
<feature type="region of interest" description="Disordered" evidence="14">
    <location>
        <begin position="1035"/>
        <end position="1149"/>
    </location>
</feature>
<feature type="compositionally biased region" description="Basic and acidic residues" evidence="14">
    <location>
        <begin position="1654"/>
        <end position="1663"/>
    </location>
</feature>
<feature type="region of interest" description="Disordered" evidence="14">
    <location>
        <begin position="1708"/>
        <end position="1787"/>
    </location>
</feature>
<organism evidence="16 17">
    <name type="scientific">Ameiurus melas</name>
    <name type="common">Black bullhead</name>
    <name type="synonym">Silurus melas</name>
    <dbReference type="NCBI Taxonomy" id="219545"/>
    <lineage>
        <taxon>Eukaryota</taxon>
        <taxon>Metazoa</taxon>
        <taxon>Chordata</taxon>
        <taxon>Craniata</taxon>
        <taxon>Vertebrata</taxon>
        <taxon>Euteleostomi</taxon>
        <taxon>Actinopterygii</taxon>
        <taxon>Neopterygii</taxon>
        <taxon>Teleostei</taxon>
        <taxon>Ostariophysi</taxon>
        <taxon>Siluriformes</taxon>
        <taxon>Ictaluridae</taxon>
        <taxon>Ameiurus</taxon>
    </lineage>
</organism>
<dbReference type="Proteomes" id="UP000593565">
    <property type="component" value="Unassembled WGS sequence"/>
</dbReference>
<dbReference type="GO" id="GO:0032454">
    <property type="term" value="F:histone H3K9 demethylase activity"/>
    <property type="evidence" value="ECO:0007669"/>
    <property type="project" value="InterPro"/>
</dbReference>
<feature type="compositionally biased region" description="Polar residues" evidence="14">
    <location>
        <begin position="1078"/>
        <end position="1092"/>
    </location>
</feature>
<keyword evidence="3" id="KW-0479">Metal-binding</keyword>
<evidence type="ECO:0000256" key="11">
    <source>
        <dbReference type="ARBA" id="ARBA00023163"/>
    </source>
</evidence>
<evidence type="ECO:0000256" key="14">
    <source>
        <dbReference type="SAM" id="MobiDB-lite"/>
    </source>
</evidence>
<feature type="region of interest" description="Disordered" evidence="14">
    <location>
        <begin position="782"/>
        <end position="801"/>
    </location>
</feature>
<evidence type="ECO:0000256" key="6">
    <source>
        <dbReference type="ARBA" id="ARBA00022853"/>
    </source>
</evidence>
<feature type="region of interest" description="Disordered" evidence="14">
    <location>
        <begin position="2059"/>
        <end position="2081"/>
    </location>
</feature>
<protein>
    <recommendedName>
        <fullName evidence="15">JmjC domain-containing protein</fullName>
    </recommendedName>
</protein>
<evidence type="ECO:0000256" key="9">
    <source>
        <dbReference type="ARBA" id="ARBA00023004"/>
    </source>
</evidence>
<feature type="compositionally biased region" description="Basic and acidic residues" evidence="14">
    <location>
        <begin position="1052"/>
        <end position="1068"/>
    </location>
</feature>
<feature type="compositionally biased region" description="Polar residues" evidence="14">
    <location>
        <begin position="260"/>
        <end position="274"/>
    </location>
</feature>
<sequence>MELELVGRRFLCVSGGEERELGGVERWGWRAGLIRAVTSRHTDSPTLAVCVEWDGEPAAECKWRRLREEWEVFVLEHELVWAKRNSTSQENSSPQPALAFQPLTGQARVGGVAVVEFMSDRELEFYTEREELRQYEGEVDGGSSLLREDLSSHEQLQAWLRHRQFQHILQLGHSSVKGLRVKVFRPDSKPQWLHGIVSHHDQNSRTMTVLSDQVEEPLSVDPALVHVLVLDDISQLLLVEENGTTNYKPHTNKISRITLNAGNRSRNSTETDQVCSLGPMQRKKTELCRENSNCSLTEENTDGMREESGADEARADSSKSRFNHSERKRRKAVDMEEQDEKDSRSAGLKRPKGNSGSDQSEFSDSEGSILDSKNLQRKSLKKPSDCKTGNNPAAHLGHDLKAHLSPKSIELSSRQLAENECQSVGKVMPLQGHLTNTPCNGVYQMVSSLQCTMGLGCDKAEMEPGDGVKEVEDQTEGASQEDCEAVSALLASQENEQVVSLETACVLLHTSPPEGDGFEGEREIPPGDPEVRISDLTCPVVITPSCDSAEAVEIEPRVALTHSLTVLCNSKIHAAKVVKSSQTPVATSPKHDAALVSDITHKTTVRLSPCSSLEVISKPTEVTEVTKLKCNASPQAAKFEESSFPSKVCTDKVLIDFKSTHGSKATPTPTLHQHNAPSPSTTDTQAQSRTPPQNIAHNPNHMPSADKPTKSPLIIDRNEPFTVYRDPALVRRELESCSTYVQPPHTPPNLHSKHHLKSPSPSSSSPGLTSTTSHTKIMSPAAHLSPLPLPSQSPLCSTHPSIPHPHLLPSLLPGLPPPSALLAGHTRLGHLGLTHHPLALQATPSLLGQGPGTASLAPMGLYPVLWPPFPNGVHGYGLGIPGSKWTPPETASMSEASLRMNTPSPWVPQTSPVTSAETQGLRLPLPVRPSSAEPQRPSRSAQSSTPTSKSTEEPDRRAFTETQSPIHVTLKVEQERIRAVVGKNGHTSTVTESPFARSKQPQLVYDLTGDRTSCYQEESRRILQESIEVAPFTAKLSSDREPYPKSSTPSLHFKEREKEQQREREMHMFRHSVPPRLQSAQPSPTLTQNSYYTPGDGSVENKASARRAPPSKELYERLSSPNTAASVLSSSSTQSTVKARPPPLIKRDPEKEEGLLGKITEVLISKSISTDPLEVSSMERKGSSTSLISVSSCCSSSSSRVVPSLHRAPIFHPPALPIVMSKEAGQGKMSPPTLTPIQPMSLPGKGQNQHRPPTLMPELRHGSVAGKRVAPEPISITSKGYDLQRGRVVHNRERVVSGHTPNGGLVNTQAATASVIVRSSGYMHTPVNHTITERLLSQVQCDHMQTFESLPSTHLKDGYVQCKRGILWTPVDTVHPVNMVAIKQDNTPLNMAKNMSTHFSNCGVKYSVNIDTPHSRIDLVSEQCVKLKEDVGKVAQPKVNLSCYPPRGIPHVKKRRAGLAALEPRQNIHAVQPLHTTDTLNSTKCRYTCTTHSMNTKCTAHTLDQDKESIFNPSPSKYPRIAPEVTGVVANKPGSVAKVQPLTPSAHTNQPAQSGQNNYHKLKKAWLTRHSEQDRGSVTSETAGGSTTLTTTTTVSLPIKQEVNRLEDKWPTQEGKELFLDNRKCKTLDRKCLIEDRKFNTEDKKTPLTGDNKVTLEDAKPTMDRNGNFQSKKSNFQKLCINIRKPNPADIKIEKDNHGEKLIFQSRFESESGGDSGNESECHKSDPGSIHQPKPAFKKKQNDQKKRRGENEREGEVEEGEEDEGKLNGTIQTTKEKPQHRLPSNGIPRSVLKDWRKVRKLKQSGEAFLQDDSCAEIGANVQKCRECRLDRSRKAQEPVISPVFCRFYYFRRLSYSKNGVVRVDGFSVVEDTDEEAVRVWIAGFEDEEEDRQRVMELDTAKYILTLIGDKFCQLVKTENSAITWVKKDTQVMWKRAVRGVREMCDACEATLFNMHWACHKCGFVVCMDCYKAREKKSAKDKELYAWVRCVKNQPHDLKNLMPTQIVPERVLADLQSAMHSIRREYGIPSQCSCFGSSTFLSRSTINGLLQLSERRQYDLKSQQRNQQKSAQNTAHKISIERRGKLECDDMENLGRKSGSPEQGSTLRDLLTSTAGKLRLGSAGPGIAFAPVYNNTDQTVQKARMPNLLDDIIASVVENKIPVSKMNKLGLNQDLLTEEEEELVLEEVKPIQILSADPHNSVPHDWIGNNRLLWLKDHRHLGNQRLFKENWTQEQPVLVSGLHKSLNTSLWKPEHFSREFSALHSDFYNCRDGSIINTCVKEFWDGFEDVSKRNKSAKGDPAVYRLKDWPSGEEFLALMPSRYEDVMRALPVPEYTGPDGALNLTSRLPSFFIRPDLGPRLCCAHGVTACPEQDFGTSNLHVEISDTMSILVYVGVAKGNGALSKSGVLKLLEREDLDECAKKRLRDPDETPGALWHIYLSKDLHKIQEFLQTVTVERAEADAEVDSEAELESEADPLREGCWYLSPKLRQRLLDEHGVESRTLLQFYGDTVIIPAGALHQVMNLHSCIQVNVDFVSPEHAHNSYFLTQELRPLKDQVNYEDKLQVKNIFYHSVKDAVAALSRHLKEQSTEEVKEEEC</sequence>
<keyword evidence="11" id="KW-0804">Transcription</keyword>
<feature type="compositionally biased region" description="Low complexity" evidence="14">
    <location>
        <begin position="1119"/>
        <end position="1139"/>
    </location>
</feature>
<feature type="compositionally biased region" description="Acidic residues" evidence="14">
    <location>
        <begin position="1755"/>
        <end position="1764"/>
    </location>
</feature>
<evidence type="ECO:0000256" key="8">
    <source>
        <dbReference type="ARBA" id="ARBA00023002"/>
    </source>
</evidence>
<dbReference type="Pfam" id="PF22988">
    <property type="entry name" value="PWWP_KDM3B"/>
    <property type="match status" value="1"/>
</dbReference>
<keyword evidence="17" id="KW-1185">Reference proteome</keyword>
<comment type="cofactor">
    <cofactor evidence="1">
        <name>Fe(2+)</name>
        <dbReference type="ChEBI" id="CHEBI:29033"/>
    </cofactor>
</comment>
<dbReference type="GO" id="GO:0000118">
    <property type="term" value="C:histone deacetylase complex"/>
    <property type="evidence" value="ECO:0007669"/>
    <property type="project" value="TreeGrafter"/>
</dbReference>
<dbReference type="Pfam" id="PF02373">
    <property type="entry name" value="JmjC"/>
    <property type="match status" value="1"/>
</dbReference>
<dbReference type="GO" id="GO:0031490">
    <property type="term" value="F:chromatin DNA binding"/>
    <property type="evidence" value="ECO:0007669"/>
    <property type="project" value="TreeGrafter"/>
</dbReference>
<dbReference type="InterPro" id="IPR045109">
    <property type="entry name" value="LSDs-like"/>
</dbReference>
<proteinExistence type="inferred from homology"/>
<keyword evidence="12" id="KW-0539">Nucleus</keyword>
<feature type="compositionally biased region" description="Basic and acidic residues" evidence="14">
    <location>
        <begin position="302"/>
        <end position="325"/>
    </location>
</feature>
<feature type="compositionally biased region" description="Polar residues" evidence="14">
    <location>
        <begin position="354"/>
        <end position="366"/>
    </location>
</feature>
<evidence type="ECO:0000256" key="4">
    <source>
        <dbReference type="ARBA" id="ARBA00022771"/>
    </source>
</evidence>
<comment type="subcellular location">
    <subcellularLocation>
        <location evidence="2">Nucleus</location>
    </subcellularLocation>
</comment>
<dbReference type="GO" id="GO:0006357">
    <property type="term" value="P:regulation of transcription by RNA polymerase II"/>
    <property type="evidence" value="ECO:0007669"/>
    <property type="project" value="TreeGrafter"/>
</dbReference>
<feature type="region of interest" description="Disordered" evidence="14">
    <location>
        <begin position="1642"/>
        <end position="1671"/>
    </location>
</feature>
<feature type="compositionally biased region" description="Polar residues" evidence="14">
    <location>
        <begin position="889"/>
        <end position="918"/>
    </location>
</feature>
<name>A0A7J6AME1_AMEME</name>
<feature type="domain" description="JmjC" evidence="15">
    <location>
        <begin position="2336"/>
        <end position="2551"/>
    </location>
</feature>
<dbReference type="GO" id="GO:0008270">
    <property type="term" value="F:zinc ion binding"/>
    <property type="evidence" value="ECO:0007669"/>
    <property type="project" value="UniProtKB-KW"/>
</dbReference>
<keyword evidence="7" id="KW-0223">Dioxygenase</keyword>
<evidence type="ECO:0000256" key="3">
    <source>
        <dbReference type="ARBA" id="ARBA00022723"/>
    </source>
</evidence>
<keyword evidence="6" id="KW-0156">Chromatin regulator</keyword>
<dbReference type="GO" id="GO:0003712">
    <property type="term" value="F:transcription coregulator activity"/>
    <property type="evidence" value="ECO:0007669"/>
    <property type="project" value="TreeGrafter"/>
</dbReference>
<dbReference type="InterPro" id="IPR054504">
    <property type="entry name" value="PWWP_KDM3B"/>
</dbReference>
<evidence type="ECO:0000256" key="2">
    <source>
        <dbReference type="ARBA" id="ARBA00004123"/>
    </source>
</evidence>
<dbReference type="Pfam" id="PF22987">
    <property type="entry name" value="Tudor_KDM3B"/>
    <property type="match status" value="1"/>
</dbReference>
<dbReference type="SUPFAM" id="SSF51197">
    <property type="entry name" value="Clavaminate synthase-like"/>
    <property type="match status" value="1"/>
</dbReference>
<keyword evidence="4" id="KW-0863">Zinc-finger</keyword>
<keyword evidence="10" id="KW-0805">Transcription regulation</keyword>
<evidence type="ECO:0000256" key="12">
    <source>
        <dbReference type="ARBA" id="ARBA00023242"/>
    </source>
</evidence>
<evidence type="ECO:0000256" key="5">
    <source>
        <dbReference type="ARBA" id="ARBA00022833"/>
    </source>
</evidence>
<evidence type="ECO:0000313" key="17">
    <source>
        <dbReference type="Proteomes" id="UP000593565"/>
    </source>
</evidence>
<feature type="region of interest" description="Disordered" evidence="14">
    <location>
        <begin position="739"/>
        <end position="773"/>
    </location>
</feature>
<accession>A0A7J6AME1</accession>
<feature type="region of interest" description="Disordered" evidence="14">
    <location>
        <begin position="660"/>
        <end position="719"/>
    </location>
</feature>
<feature type="compositionally biased region" description="Polar residues" evidence="14">
    <location>
        <begin position="2059"/>
        <end position="2075"/>
    </location>
</feature>
<feature type="region of interest" description="Disordered" evidence="14">
    <location>
        <begin position="1568"/>
        <end position="1590"/>
    </location>
</feature>
<evidence type="ECO:0000259" key="15">
    <source>
        <dbReference type="PROSITE" id="PS51184"/>
    </source>
</evidence>
<dbReference type="Pfam" id="PF22989">
    <property type="entry name" value="DUF7030"/>
    <property type="match status" value="1"/>
</dbReference>
<dbReference type="InterPro" id="IPR054294">
    <property type="entry name" value="DUF7030"/>
</dbReference>
<evidence type="ECO:0000313" key="16">
    <source>
        <dbReference type="EMBL" id="KAF4084014.1"/>
    </source>
</evidence>
<comment type="caution">
    <text evidence="16">The sequence shown here is derived from an EMBL/GenBank/DDBJ whole genome shotgun (WGS) entry which is preliminary data.</text>
</comment>
<dbReference type="InterPro" id="IPR003347">
    <property type="entry name" value="JmjC_dom"/>
</dbReference>
<feature type="compositionally biased region" description="Low complexity" evidence="14">
    <location>
        <begin position="1579"/>
        <end position="1590"/>
    </location>
</feature>
<evidence type="ECO:0000256" key="10">
    <source>
        <dbReference type="ARBA" id="ARBA00023015"/>
    </source>
</evidence>
<feature type="compositionally biased region" description="Low complexity" evidence="14">
    <location>
        <begin position="784"/>
        <end position="797"/>
    </location>
</feature>
<comment type="similarity">
    <text evidence="13">Belongs to the JHDM2 histone demethylase family.</text>
</comment>
<dbReference type="Gene3D" id="2.60.120.650">
    <property type="entry name" value="Cupin"/>
    <property type="match status" value="1"/>
</dbReference>
<feature type="compositionally biased region" description="Basic and acidic residues" evidence="14">
    <location>
        <begin position="1740"/>
        <end position="1754"/>
    </location>
</feature>
<dbReference type="InterPro" id="IPR054503">
    <property type="entry name" value="KDM3AB_Tudor"/>
</dbReference>
<dbReference type="SMART" id="SM00558">
    <property type="entry name" value="JmjC"/>
    <property type="match status" value="1"/>
</dbReference>
<evidence type="ECO:0000256" key="7">
    <source>
        <dbReference type="ARBA" id="ARBA00022964"/>
    </source>
</evidence>
<dbReference type="PANTHER" id="PTHR12549">
    <property type="entry name" value="JMJC DOMAIN-CONTAINING HISTONE DEMETHYLATION PROTEIN"/>
    <property type="match status" value="1"/>
</dbReference>
<evidence type="ECO:0000256" key="1">
    <source>
        <dbReference type="ARBA" id="ARBA00001954"/>
    </source>
</evidence>
<dbReference type="EMBL" id="JAAGNN010000010">
    <property type="protein sequence ID" value="KAF4084014.1"/>
    <property type="molecule type" value="Genomic_DNA"/>
</dbReference>
<dbReference type="PANTHER" id="PTHR12549:SF6">
    <property type="entry name" value="JMJC DOMAIN-CONTAINING HISTONE DEMETHYLATION PROTEIN 2C-RELATED"/>
    <property type="match status" value="1"/>
</dbReference>
<feature type="compositionally biased region" description="Polar residues" evidence="14">
    <location>
        <begin position="660"/>
        <end position="697"/>
    </location>
</feature>
<dbReference type="OrthoDB" id="1667110at2759"/>
<evidence type="ECO:0000256" key="13">
    <source>
        <dbReference type="ARBA" id="ARBA00037987"/>
    </source>
</evidence>
<feature type="compositionally biased region" description="Basic and acidic residues" evidence="14">
    <location>
        <begin position="950"/>
        <end position="959"/>
    </location>
</feature>
<reference evidence="16 17" key="1">
    <citation type="submission" date="2020-02" db="EMBL/GenBank/DDBJ databases">
        <title>A chromosome-scale genome assembly of the black bullhead catfish (Ameiurus melas).</title>
        <authorList>
            <person name="Wen M."/>
            <person name="Zham M."/>
            <person name="Cabau C."/>
            <person name="Klopp C."/>
            <person name="Donnadieu C."/>
            <person name="Roques C."/>
            <person name="Bouchez O."/>
            <person name="Lampietro C."/>
            <person name="Jouanno E."/>
            <person name="Herpin A."/>
            <person name="Louis A."/>
            <person name="Berthelot C."/>
            <person name="Parey E."/>
            <person name="Roest-Crollius H."/>
            <person name="Braasch I."/>
            <person name="Postlethwait J."/>
            <person name="Robinson-Rechavi M."/>
            <person name="Echchiki A."/>
            <person name="Begum T."/>
            <person name="Montfort J."/>
            <person name="Schartl M."/>
            <person name="Bobe J."/>
            <person name="Guiguen Y."/>
        </authorList>
    </citation>
    <scope>NUCLEOTIDE SEQUENCE [LARGE SCALE GENOMIC DNA]</scope>
    <source>
        <strain evidence="16">M_S1</strain>
        <tissue evidence="16">Blood</tissue>
    </source>
</reference>
<feature type="compositionally biased region" description="Low complexity" evidence="14">
    <location>
        <begin position="758"/>
        <end position="773"/>
    </location>
</feature>
<feature type="region of interest" description="Disordered" evidence="14">
    <location>
        <begin position="260"/>
        <end position="398"/>
    </location>
</feature>